<dbReference type="InterPro" id="IPR016990">
    <property type="entry name" value="UCP032162_TM"/>
</dbReference>
<evidence type="ECO:0000256" key="1">
    <source>
        <dbReference type="SAM" id="Phobius"/>
    </source>
</evidence>
<dbReference type="Pfam" id="PF10003">
    <property type="entry name" value="DUF2244"/>
    <property type="match status" value="1"/>
</dbReference>
<dbReference type="STRING" id="316055.RPE_0487"/>
<evidence type="ECO:0000313" key="2">
    <source>
        <dbReference type="EMBL" id="ABJ04446.1"/>
    </source>
</evidence>
<protein>
    <recommendedName>
        <fullName evidence="3">DUF2244 domain-containing protein</fullName>
    </recommendedName>
</protein>
<feature type="transmembrane region" description="Helical" evidence="1">
    <location>
        <begin position="74"/>
        <end position="93"/>
    </location>
</feature>
<keyword evidence="1" id="KW-0472">Membrane</keyword>
<evidence type="ECO:0008006" key="3">
    <source>
        <dbReference type="Google" id="ProtNLM"/>
    </source>
</evidence>
<keyword evidence="1" id="KW-1133">Transmembrane helix</keyword>
<name>Q07UD8_RHOP5</name>
<gene>
    <name evidence="2" type="ordered locus">RPE_0487</name>
</gene>
<dbReference type="HOGENOM" id="CLU_096000_1_0_5"/>
<dbReference type="EMBL" id="CP000463">
    <property type="protein sequence ID" value="ABJ04446.1"/>
    <property type="molecule type" value="Genomic_DNA"/>
</dbReference>
<organism evidence="2">
    <name type="scientific">Rhodopseudomonas palustris (strain BisA53)</name>
    <dbReference type="NCBI Taxonomy" id="316055"/>
    <lineage>
        <taxon>Bacteria</taxon>
        <taxon>Pseudomonadati</taxon>
        <taxon>Pseudomonadota</taxon>
        <taxon>Alphaproteobacteria</taxon>
        <taxon>Hyphomicrobiales</taxon>
        <taxon>Nitrobacteraceae</taxon>
        <taxon>Rhodopseudomonas</taxon>
    </lineage>
</organism>
<dbReference type="KEGG" id="rpe:RPE_0487"/>
<reference evidence="2" key="1">
    <citation type="submission" date="2006-09" db="EMBL/GenBank/DDBJ databases">
        <title>Complete sequence of Rhodopseudomonas palustris BisA53.</title>
        <authorList>
            <consortium name="US DOE Joint Genome Institute"/>
            <person name="Copeland A."/>
            <person name="Lucas S."/>
            <person name="Lapidus A."/>
            <person name="Barry K."/>
            <person name="Detter J.C."/>
            <person name="Glavina del Rio T."/>
            <person name="Hammon N."/>
            <person name="Israni S."/>
            <person name="Dalin E."/>
            <person name="Tice H."/>
            <person name="Pitluck S."/>
            <person name="Chain P."/>
            <person name="Malfatti S."/>
            <person name="Shin M."/>
            <person name="Vergez L."/>
            <person name="Schmutz J."/>
            <person name="Larimer F."/>
            <person name="Land M."/>
            <person name="Hauser L."/>
            <person name="Pelletier D.A."/>
            <person name="Kyrpides N."/>
            <person name="Kim E."/>
            <person name="Harwood C.S."/>
            <person name="Oda Y."/>
            <person name="Richardson P."/>
        </authorList>
    </citation>
    <scope>NUCLEOTIDE SEQUENCE [LARGE SCALE GENOMIC DNA]</scope>
    <source>
        <strain evidence="2">BisA53</strain>
    </source>
</reference>
<dbReference type="eggNOG" id="COG5488">
    <property type="taxonomic scope" value="Bacteria"/>
</dbReference>
<dbReference type="InterPro" id="IPR019253">
    <property type="entry name" value="DUF2244_TM"/>
</dbReference>
<dbReference type="AlphaFoldDB" id="Q07UD8"/>
<accession>Q07UD8</accession>
<sequence length="187" mass="20862">MLIRVPDRSDRYNIPQMTLLSEPATGLPPPHLFSALLTPHRSLNHTGFWVLMGLLTAISFAVSVAFWWMGAWPVTGFFGLDLLAVYWAFKINFGRASAREEISVTPSELRVRRVSPRGQVAEWVLNPLWVKLDQTQDAEFGVQNLCLVTGNNRLPIASFLAPNEKASFAKALTVALQNARRGYDPAL</sequence>
<dbReference type="PIRSF" id="PIRSF032162">
    <property type="entry name" value="UCP032162_imp"/>
    <property type="match status" value="1"/>
</dbReference>
<keyword evidence="1" id="KW-0812">Transmembrane</keyword>
<feature type="transmembrane region" description="Helical" evidence="1">
    <location>
        <begin position="48"/>
        <end position="68"/>
    </location>
</feature>
<proteinExistence type="predicted"/>